<keyword evidence="4 6" id="KW-0235">DNA replication</keyword>
<feature type="compositionally biased region" description="Polar residues" evidence="7">
    <location>
        <begin position="22"/>
        <end position="36"/>
    </location>
</feature>
<evidence type="ECO:0000259" key="9">
    <source>
        <dbReference type="Pfam" id="PF16922"/>
    </source>
</evidence>
<reference evidence="10 11" key="1">
    <citation type="submission" date="2024-06" db="EMBL/GenBank/DDBJ databases">
        <title>Complete genome of Phlyctema vagabunda strain 19-DSS-EL-015.</title>
        <authorList>
            <person name="Fiorenzani C."/>
        </authorList>
    </citation>
    <scope>NUCLEOTIDE SEQUENCE [LARGE SCALE GENOMIC DNA]</scope>
    <source>
        <strain evidence="10 11">19-DSS-EL-015</strain>
    </source>
</reference>
<evidence type="ECO:0000256" key="4">
    <source>
        <dbReference type="ARBA" id="ARBA00022705"/>
    </source>
</evidence>
<dbReference type="SUPFAM" id="SSF158573">
    <property type="entry name" value="GINS helical bundle-like"/>
    <property type="match status" value="1"/>
</dbReference>
<gene>
    <name evidence="10" type="ORF">PVAG01_09491</name>
</gene>
<evidence type="ECO:0000256" key="6">
    <source>
        <dbReference type="PIRNR" id="PIRNR007764"/>
    </source>
</evidence>
<keyword evidence="5 6" id="KW-0539">Nucleus</keyword>
<protein>
    <recommendedName>
        <fullName evidence="3 6">DNA replication complex GINS protein SLD5</fullName>
    </recommendedName>
</protein>
<dbReference type="Gene3D" id="1.20.58.1030">
    <property type="match status" value="1"/>
</dbReference>
<evidence type="ECO:0000256" key="2">
    <source>
        <dbReference type="ARBA" id="ARBA00008187"/>
    </source>
</evidence>
<dbReference type="CDD" id="cd11711">
    <property type="entry name" value="GINS_A_Sld5"/>
    <property type="match status" value="1"/>
</dbReference>
<feature type="region of interest" description="Disordered" evidence="7">
    <location>
        <begin position="18"/>
        <end position="40"/>
    </location>
</feature>
<keyword evidence="11" id="KW-1185">Reference proteome</keyword>
<feature type="domain" description="GINS subunit" evidence="8">
    <location>
        <begin position="89"/>
        <end position="159"/>
    </location>
</feature>
<dbReference type="InterPro" id="IPR036224">
    <property type="entry name" value="GINS_bundle-like_dom_sf"/>
</dbReference>
<name>A0ABR4P7J2_9HELO</name>
<sequence>MDIDDILRDATLSHDYQLSHDPFNSSSSVPTDTDSAQSKESDLRALTRVWVNERCSPELLAWPPAQLVERVTERIRRQIEAVEMLTGDMDPRANFGLIVLQTELERWKFLVRGLLRVRISKIDQYTLHYLSTPMVSRLSETEIAYATRHQALLHSHYLSSFLSSFPPQLQNLNDTAGGISMIGGPDDEKGVFARAVVDDAFFEGRGREKDGEVELRRGEVVVARWRDVREAVERGDLELV</sequence>
<comment type="caution">
    <text evidence="10">The sequence shown here is derived from an EMBL/GenBank/DDBJ whole genome shotgun (WGS) entry which is preliminary data.</text>
</comment>
<evidence type="ECO:0000256" key="7">
    <source>
        <dbReference type="SAM" id="MobiDB-lite"/>
    </source>
</evidence>
<dbReference type="PIRSF" id="PIRSF007764">
    <property type="entry name" value="Sld5"/>
    <property type="match status" value="1"/>
</dbReference>
<dbReference type="EMBL" id="JBFCZG010000008">
    <property type="protein sequence ID" value="KAL3419269.1"/>
    <property type="molecule type" value="Genomic_DNA"/>
</dbReference>
<dbReference type="Proteomes" id="UP001629113">
    <property type="component" value="Unassembled WGS sequence"/>
</dbReference>
<evidence type="ECO:0000256" key="5">
    <source>
        <dbReference type="ARBA" id="ARBA00023242"/>
    </source>
</evidence>
<dbReference type="Pfam" id="PF05916">
    <property type="entry name" value="Sld5"/>
    <property type="match status" value="1"/>
</dbReference>
<dbReference type="PANTHER" id="PTHR21206">
    <property type="entry name" value="SLD5 PROTEIN"/>
    <property type="match status" value="1"/>
</dbReference>
<dbReference type="InterPro" id="IPR031633">
    <property type="entry name" value="SLD5_C"/>
</dbReference>
<evidence type="ECO:0000313" key="11">
    <source>
        <dbReference type="Proteomes" id="UP001629113"/>
    </source>
</evidence>
<comment type="subcellular location">
    <subcellularLocation>
        <location evidence="1 6">Nucleus</location>
    </subcellularLocation>
</comment>
<evidence type="ECO:0000313" key="10">
    <source>
        <dbReference type="EMBL" id="KAL3419269.1"/>
    </source>
</evidence>
<evidence type="ECO:0000259" key="8">
    <source>
        <dbReference type="Pfam" id="PF05916"/>
    </source>
</evidence>
<dbReference type="InterPro" id="IPR038749">
    <property type="entry name" value="Sld5_GINS_A"/>
</dbReference>
<evidence type="ECO:0000256" key="1">
    <source>
        <dbReference type="ARBA" id="ARBA00004123"/>
    </source>
</evidence>
<proteinExistence type="inferred from homology"/>
<feature type="domain" description="DNA replication complex GINS protein SLD5 C-terminal" evidence="9">
    <location>
        <begin position="185"/>
        <end position="240"/>
    </location>
</feature>
<comment type="function">
    <text evidence="6">The GINS complex plays an essential role in the initiation of DNA replication.</text>
</comment>
<comment type="similarity">
    <text evidence="2 6">Belongs to the GINS4/SLD5 family.</text>
</comment>
<dbReference type="CDD" id="cd21692">
    <property type="entry name" value="GINS_B_Sld5"/>
    <property type="match status" value="1"/>
</dbReference>
<dbReference type="InterPro" id="IPR021151">
    <property type="entry name" value="GINS_A"/>
</dbReference>
<dbReference type="Pfam" id="PF16922">
    <property type="entry name" value="SLD5_C"/>
    <property type="match status" value="1"/>
</dbReference>
<evidence type="ECO:0000256" key="3">
    <source>
        <dbReference type="ARBA" id="ARBA00014804"/>
    </source>
</evidence>
<accession>A0ABR4P7J2</accession>
<dbReference type="PANTHER" id="PTHR21206:SF0">
    <property type="entry name" value="DNA REPLICATION COMPLEX GINS PROTEIN SLD5"/>
    <property type="match status" value="1"/>
</dbReference>
<dbReference type="InterPro" id="IPR008591">
    <property type="entry name" value="GINS_Sld5"/>
</dbReference>
<organism evidence="10 11">
    <name type="scientific">Phlyctema vagabunda</name>
    <dbReference type="NCBI Taxonomy" id="108571"/>
    <lineage>
        <taxon>Eukaryota</taxon>
        <taxon>Fungi</taxon>
        <taxon>Dikarya</taxon>
        <taxon>Ascomycota</taxon>
        <taxon>Pezizomycotina</taxon>
        <taxon>Leotiomycetes</taxon>
        <taxon>Helotiales</taxon>
        <taxon>Dermateaceae</taxon>
        <taxon>Phlyctema</taxon>
    </lineage>
</organism>